<proteinExistence type="predicted"/>
<accession>A0AAI9UJI5</accession>
<reference evidence="1 2" key="1">
    <citation type="submission" date="2016-10" db="EMBL/GenBank/DDBJ databases">
        <title>The genome sequence of Colletotrichum fioriniae PJ7.</title>
        <authorList>
            <person name="Baroncelli R."/>
        </authorList>
    </citation>
    <scope>NUCLEOTIDE SEQUENCE [LARGE SCALE GENOMIC DNA]</scope>
    <source>
        <strain evidence="1">Col 31</strain>
    </source>
</reference>
<sequence length="114" mass="13022">MGLGPSHAGQSLITCGEKSSQLQRVEAIHVPLQIGDPIRSSRHERTPHAKRPRNLFADLRTLHYIARSSTQRRLRNRNLQSSRRFFFNPQVFSYQIKTSLSPRIIAPRSVHGPT</sequence>
<evidence type="ECO:0000313" key="1">
    <source>
        <dbReference type="EMBL" id="KAK1459635.1"/>
    </source>
</evidence>
<name>A0AAI9UJI5_9PEZI</name>
<evidence type="ECO:0000313" key="2">
    <source>
        <dbReference type="Proteomes" id="UP001239795"/>
    </source>
</evidence>
<dbReference type="EMBL" id="MLGG01000013">
    <property type="protein sequence ID" value="KAK1459635.1"/>
    <property type="molecule type" value="Genomic_DNA"/>
</dbReference>
<protein>
    <submittedName>
        <fullName evidence="1">Uncharacterized protein</fullName>
    </submittedName>
</protein>
<dbReference type="AlphaFoldDB" id="A0AAI9UJI5"/>
<organism evidence="1 2">
    <name type="scientific">Colletotrichum melonis</name>
    <dbReference type="NCBI Taxonomy" id="1209925"/>
    <lineage>
        <taxon>Eukaryota</taxon>
        <taxon>Fungi</taxon>
        <taxon>Dikarya</taxon>
        <taxon>Ascomycota</taxon>
        <taxon>Pezizomycotina</taxon>
        <taxon>Sordariomycetes</taxon>
        <taxon>Hypocreomycetidae</taxon>
        <taxon>Glomerellales</taxon>
        <taxon>Glomerellaceae</taxon>
        <taxon>Colletotrichum</taxon>
        <taxon>Colletotrichum acutatum species complex</taxon>
    </lineage>
</organism>
<keyword evidence="2" id="KW-1185">Reference proteome</keyword>
<comment type="caution">
    <text evidence="1">The sequence shown here is derived from an EMBL/GenBank/DDBJ whole genome shotgun (WGS) entry which is preliminary data.</text>
</comment>
<dbReference type="Proteomes" id="UP001239795">
    <property type="component" value="Unassembled WGS sequence"/>
</dbReference>
<gene>
    <name evidence="1" type="ORF">CMEL01_02634</name>
</gene>